<keyword evidence="1 2" id="KW-0728">SH3 domain</keyword>
<feature type="region of interest" description="Disordered" evidence="3">
    <location>
        <begin position="93"/>
        <end position="118"/>
    </location>
</feature>
<feature type="region of interest" description="Disordered" evidence="3">
    <location>
        <begin position="1"/>
        <end position="31"/>
    </location>
</feature>
<feature type="compositionally biased region" description="Polar residues" evidence="3">
    <location>
        <begin position="184"/>
        <end position="201"/>
    </location>
</feature>
<dbReference type="Proteomes" id="UP000193648">
    <property type="component" value="Unassembled WGS sequence"/>
</dbReference>
<dbReference type="SMART" id="SM00326">
    <property type="entry name" value="SH3"/>
    <property type="match status" value="1"/>
</dbReference>
<feature type="domain" description="SH3" evidence="4">
    <location>
        <begin position="199"/>
        <end position="257"/>
    </location>
</feature>
<dbReference type="InterPro" id="IPR001452">
    <property type="entry name" value="SH3_domain"/>
</dbReference>
<dbReference type="Pfam" id="PF00018">
    <property type="entry name" value="SH3_1"/>
    <property type="match status" value="1"/>
</dbReference>
<proteinExistence type="predicted"/>
<dbReference type="STRING" id="64571.A0A1Y2G6N7"/>
<dbReference type="PANTHER" id="PTHR14167">
    <property type="entry name" value="SH3 DOMAIN-CONTAINING"/>
    <property type="match status" value="1"/>
</dbReference>
<evidence type="ECO:0000313" key="6">
    <source>
        <dbReference type="Proteomes" id="UP000193648"/>
    </source>
</evidence>
<dbReference type="InterPro" id="IPR050384">
    <property type="entry name" value="Endophilin_SH3RF"/>
</dbReference>
<dbReference type="AlphaFoldDB" id="A0A1Y2G6N7"/>
<dbReference type="SUPFAM" id="SSF50044">
    <property type="entry name" value="SH3-domain"/>
    <property type="match status" value="1"/>
</dbReference>
<evidence type="ECO:0000313" key="5">
    <source>
        <dbReference type="EMBL" id="ORY98388.1"/>
    </source>
</evidence>
<feature type="compositionally biased region" description="Acidic residues" evidence="3">
    <location>
        <begin position="154"/>
        <end position="164"/>
    </location>
</feature>
<dbReference type="InParanoid" id="A0A1Y2G6N7"/>
<dbReference type="GeneID" id="33571099"/>
<dbReference type="PANTHER" id="PTHR14167:SF116">
    <property type="entry name" value="CAP, ISOFORM AC"/>
    <property type="match status" value="1"/>
</dbReference>
<evidence type="ECO:0000256" key="1">
    <source>
        <dbReference type="ARBA" id="ARBA00022443"/>
    </source>
</evidence>
<name>A0A1Y2G6N7_9FUNG</name>
<keyword evidence="6" id="KW-1185">Reference proteome</keyword>
<dbReference type="PROSITE" id="PS50002">
    <property type="entry name" value="SH3"/>
    <property type="match status" value="1"/>
</dbReference>
<comment type="caution">
    <text evidence="5">The sequence shown here is derived from an EMBL/GenBank/DDBJ whole genome shotgun (WGS) entry which is preliminary data.</text>
</comment>
<dbReference type="EMBL" id="MCFF01000070">
    <property type="protein sequence ID" value="ORY98388.1"/>
    <property type="molecule type" value="Genomic_DNA"/>
</dbReference>
<evidence type="ECO:0000256" key="2">
    <source>
        <dbReference type="PROSITE-ProRule" id="PRU00192"/>
    </source>
</evidence>
<dbReference type="InterPro" id="IPR036028">
    <property type="entry name" value="SH3-like_dom_sf"/>
</dbReference>
<dbReference type="RefSeq" id="XP_021875780.1">
    <property type="nucleotide sequence ID" value="XM_022029256.1"/>
</dbReference>
<gene>
    <name evidence="5" type="ORF">BCR41DRAFT_401882</name>
</gene>
<dbReference type="Gene3D" id="2.30.30.40">
    <property type="entry name" value="SH3 Domains"/>
    <property type="match status" value="1"/>
</dbReference>
<evidence type="ECO:0000259" key="4">
    <source>
        <dbReference type="PROSITE" id="PS50002"/>
    </source>
</evidence>
<accession>A0A1Y2G6N7</accession>
<reference evidence="5 6" key="1">
    <citation type="submission" date="2016-07" db="EMBL/GenBank/DDBJ databases">
        <title>Pervasive Adenine N6-methylation of Active Genes in Fungi.</title>
        <authorList>
            <consortium name="DOE Joint Genome Institute"/>
            <person name="Mondo S.J."/>
            <person name="Dannebaum R.O."/>
            <person name="Kuo R.C."/>
            <person name="Labutti K."/>
            <person name="Haridas S."/>
            <person name="Kuo A."/>
            <person name="Salamov A."/>
            <person name="Ahrendt S.R."/>
            <person name="Lipzen A."/>
            <person name="Sullivan W."/>
            <person name="Andreopoulos W.B."/>
            <person name="Clum A."/>
            <person name="Lindquist E."/>
            <person name="Daum C."/>
            <person name="Ramamoorthy G.K."/>
            <person name="Gryganskyi A."/>
            <person name="Culley D."/>
            <person name="Magnuson J.K."/>
            <person name="James T.Y."/>
            <person name="O'Malley M.A."/>
            <person name="Stajich J.E."/>
            <person name="Spatafora J.W."/>
            <person name="Visel A."/>
            <person name="Grigoriev I.V."/>
        </authorList>
    </citation>
    <scope>NUCLEOTIDE SEQUENCE [LARGE SCALE GENOMIC DNA]</scope>
    <source>
        <strain evidence="5 6">NRRL 3116</strain>
    </source>
</reference>
<feature type="compositionally biased region" description="Low complexity" evidence="3">
    <location>
        <begin position="1"/>
        <end position="15"/>
    </location>
</feature>
<dbReference type="CDD" id="cd00174">
    <property type="entry name" value="SH3"/>
    <property type="match status" value="1"/>
</dbReference>
<feature type="region of interest" description="Disordered" evidence="3">
    <location>
        <begin position="140"/>
        <end position="202"/>
    </location>
</feature>
<dbReference type="PRINTS" id="PR00452">
    <property type="entry name" value="SH3DOMAIN"/>
</dbReference>
<dbReference type="OrthoDB" id="19092at2759"/>
<evidence type="ECO:0000256" key="3">
    <source>
        <dbReference type="SAM" id="MobiDB-lite"/>
    </source>
</evidence>
<sequence length="257" mass="28177">MTTSSSSFSFSSSDIGDTDADSSADSISSVSGSCSSMITAISPSHMQGSHTKTIVEDQPLLSSPAILIQDDYTQNNSKLHNEIHGRSIFETPSVPTASTEANNSLSTGHLNGNSNKQENGSEICDLVVVVRDFAYPKSHSYHFGNYPPEPTHEDFDDDDDDYDDYDRADHKDSRGQDSSSESSWATSVPSSLQKDQSQQPQGYARGLYDFDAENSSELTFKEGDYLWIHCRQYPGWLLGELDSGAQGLVPENYVQMV</sequence>
<protein>
    <recommendedName>
        <fullName evidence="4">SH3 domain-containing protein</fullName>
    </recommendedName>
</protein>
<feature type="compositionally biased region" description="Basic and acidic residues" evidence="3">
    <location>
        <begin position="165"/>
        <end position="175"/>
    </location>
</feature>
<organism evidence="5 6">
    <name type="scientific">Lobosporangium transversale</name>
    <dbReference type="NCBI Taxonomy" id="64571"/>
    <lineage>
        <taxon>Eukaryota</taxon>
        <taxon>Fungi</taxon>
        <taxon>Fungi incertae sedis</taxon>
        <taxon>Mucoromycota</taxon>
        <taxon>Mortierellomycotina</taxon>
        <taxon>Mortierellomycetes</taxon>
        <taxon>Mortierellales</taxon>
        <taxon>Mortierellaceae</taxon>
        <taxon>Lobosporangium</taxon>
    </lineage>
</organism>